<dbReference type="Proteomes" id="UP000828048">
    <property type="component" value="Chromosome 1"/>
</dbReference>
<evidence type="ECO:0000313" key="2">
    <source>
        <dbReference type="Proteomes" id="UP000828048"/>
    </source>
</evidence>
<organism evidence="1 2">
    <name type="scientific">Vaccinium darrowii</name>
    <dbReference type="NCBI Taxonomy" id="229202"/>
    <lineage>
        <taxon>Eukaryota</taxon>
        <taxon>Viridiplantae</taxon>
        <taxon>Streptophyta</taxon>
        <taxon>Embryophyta</taxon>
        <taxon>Tracheophyta</taxon>
        <taxon>Spermatophyta</taxon>
        <taxon>Magnoliopsida</taxon>
        <taxon>eudicotyledons</taxon>
        <taxon>Gunneridae</taxon>
        <taxon>Pentapetalae</taxon>
        <taxon>asterids</taxon>
        <taxon>Ericales</taxon>
        <taxon>Ericaceae</taxon>
        <taxon>Vaccinioideae</taxon>
        <taxon>Vaccinieae</taxon>
        <taxon>Vaccinium</taxon>
    </lineage>
</organism>
<name>A0ACB7XPA6_9ERIC</name>
<comment type="caution">
    <text evidence="1">The sequence shown here is derived from an EMBL/GenBank/DDBJ whole genome shotgun (WGS) entry which is preliminary data.</text>
</comment>
<proteinExistence type="predicted"/>
<evidence type="ECO:0000313" key="1">
    <source>
        <dbReference type="EMBL" id="KAH7842722.1"/>
    </source>
</evidence>
<protein>
    <submittedName>
        <fullName evidence="1">Uncharacterized protein</fullName>
    </submittedName>
</protein>
<accession>A0ACB7XPA6</accession>
<dbReference type="EMBL" id="CM037151">
    <property type="protein sequence ID" value="KAH7842722.1"/>
    <property type="molecule type" value="Genomic_DNA"/>
</dbReference>
<keyword evidence="2" id="KW-1185">Reference proteome</keyword>
<gene>
    <name evidence="1" type="ORF">Vadar_008404</name>
</gene>
<reference evidence="1 2" key="1">
    <citation type="journal article" date="2021" name="Hortic Res">
        <title>High-quality reference genome and annotation aids understanding of berry development for evergreen blueberry (Vaccinium darrowii).</title>
        <authorList>
            <person name="Yu J."/>
            <person name="Hulse-Kemp A.M."/>
            <person name="Babiker E."/>
            <person name="Staton M."/>
        </authorList>
    </citation>
    <scope>NUCLEOTIDE SEQUENCE [LARGE SCALE GENOMIC DNA]</scope>
    <source>
        <strain evidence="2">cv. NJ 8807/NJ 8810</strain>
        <tissue evidence="1">Young leaf</tissue>
    </source>
</reference>
<sequence length="227" mass="23587">MAYTSAVCLFLSLLSLPLASTLPTVASPPTTAGSTSCTSELVAFSPCLPYVASPPNNISSSPSSDCCGVFSLAFDTGAANCLCYAVRRPAFFGFPLNSTKLFSLSSLCPLQSAGSNVNRSLESLCSGLSALPPLRGIIGPRIPRPADSGPDRSSPPVKSSLMPDSDRVSAATPSPFNTTPTHHHATLSSASKHVNNRGNWFPLGTIVLLPQYASLILTICAFVLPSL</sequence>